<keyword evidence="2" id="KW-0812">Transmembrane</keyword>
<protein>
    <submittedName>
        <fullName evidence="3">Uncharacterized protein</fullName>
    </submittedName>
</protein>
<evidence type="ECO:0000313" key="3">
    <source>
        <dbReference type="EMBL" id="QCD85873.1"/>
    </source>
</evidence>
<feature type="transmembrane region" description="Helical" evidence="2">
    <location>
        <begin position="187"/>
        <end position="209"/>
    </location>
</feature>
<dbReference type="EMBL" id="CP039347">
    <property type="protein sequence ID" value="QCD85873.1"/>
    <property type="molecule type" value="Genomic_DNA"/>
</dbReference>
<evidence type="ECO:0000256" key="1">
    <source>
        <dbReference type="SAM" id="MobiDB-lite"/>
    </source>
</evidence>
<evidence type="ECO:0000256" key="2">
    <source>
        <dbReference type="SAM" id="Phobius"/>
    </source>
</evidence>
<accession>A0A4D6LBK6</accession>
<keyword evidence="4" id="KW-1185">Reference proteome</keyword>
<gene>
    <name evidence="3" type="ORF">DEO72_LG3g394</name>
</gene>
<keyword evidence="2" id="KW-0472">Membrane</keyword>
<proteinExistence type="predicted"/>
<reference evidence="3 4" key="1">
    <citation type="submission" date="2019-04" db="EMBL/GenBank/DDBJ databases">
        <title>An improved genome assembly and genetic linkage map for asparagus bean, Vigna unguiculata ssp. sesquipedialis.</title>
        <authorList>
            <person name="Xia Q."/>
            <person name="Zhang R."/>
            <person name="Dong Y."/>
        </authorList>
    </citation>
    <scope>NUCLEOTIDE SEQUENCE [LARGE SCALE GENOMIC DNA]</scope>
    <source>
        <tissue evidence="3">Leaf</tissue>
    </source>
</reference>
<feature type="compositionally biased region" description="Polar residues" evidence="1">
    <location>
        <begin position="60"/>
        <end position="76"/>
    </location>
</feature>
<evidence type="ECO:0000313" key="4">
    <source>
        <dbReference type="Proteomes" id="UP000501690"/>
    </source>
</evidence>
<keyword evidence="2" id="KW-1133">Transmembrane helix</keyword>
<sequence>MPVVTATITKNFTGDHASLSSFVRETLSPLPRATTIPGADAAAASPTAGETRRRRHQPPTEASSARTQLRESSPFSFLSRARDRPDPGAPPSHTMPLQSHVRQLRPPRPGLPPRRHCRSQRVLTEMPAAVTFLCSKLRPAGGDIFPPSRGFSVSDWRYVVGKALEFGVGVEGGSRFGVNGDCRDVNLLLSVWVLVFGFLLSLAFVVGVLW</sequence>
<feature type="compositionally biased region" description="Low complexity" evidence="1">
    <location>
        <begin position="33"/>
        <end position="49"/>
    </location>
</feature>
<dbReference type="Proteomes" id="UP000501690">
    <property type="component" value="Linkage Group LG3"/>
</dbReference>
<feature type="region of interest" description="Disordered" evidence="1">
    <location>
        <begin position="30"/>
        <end position="116"/>
    </location>
</feature>
<dbReference type="AlphaFoldDB" id="A0A4D6LBK6"/>
<name>A0A4D6LBK6_VIGUN</name>
<organism evidence="3 4">
    <name type="scientific">Vigna unguiculata</name>
    <name type="common">Cowpea</name>
    <dbReference type="NCBI Taxonomy" id="3917"/>
    <lineage>
        <taxon>Eukaryota</taxon>
        <taxon>Viridiplantae</taxon>
        <taxon>Streptophyta</taxon>
        <taxon>Embryophyta</taxon>
        <taxon>Tracheophyta</taxon>
        <taxon>Spermatophyta</taxon>
        <taxon>Magnoliopsida</taxon>
        <taxon>eudicotyledons</taxon>
        <taxon>Gunneridae</taxon>
        <taxon>Pentapetalae</taxon>
        <taxon>rosids</taxon>
        <taxon>fabids</taxon>
        <taxon>Fabales</taxon>
        <taxon>Fabaceae</taxon>
        <taxon>Papilionoideae</taxon>
        <taxon>50 kb inversion clade</taxon>
        <taxon>NPAAA clade</taxon>
        <taxon>indigoferoid/millettioid clade</taxon>
        <taxon>Phaseoleae</taxon>
        <taxon>Vigna</taxon>
    </lineage>
</organism>